<keyword evidence="5" id="KW-1133">Transmembrane helix</keyword>
<evidence type="ECO:0000256" key="4">
    <source>
        <dbReference type="ARBA" id="ARBA00023098"/>
    </source>
</evidence>
<dbReference type="GO" id="GO:0003847">
    <property type="term" value="F:1-alkyl-2-acetylglycerophosphocholine esterase activity"/>
    <property type="evidence" value="ECO:0007669"/>
    <property type="project" value="UniProtKB-EC"/>
</dbReference>
<dbReference type="GO" id="GO:0016042">
    <property type="term" value="P:lipid catabolic process"/>
    <property type="evidence" value="ECO:0007669"/>
    <property type="project" value="UniProtKB-KW"/>
</dbReference>
<evidence type="ECO:0000313" key="8">
    <source>
        <dbReference type="EMBL" id="VFT95770.1"/>
    </source>
</evidence>
<feature type="transmembrane region" description="Helical" evidence="5">
    <location>
        <begin position="51"/>
        <end position="69"/>
    </location>
</feature>
<dbReference type="EMBL" id="VJMH01006439">
    <property type="protein sequence ID" value="KAF0689542.1"/>
    <property type="molecule type" value="Genomic_DNA"/>
</dbReference>
<dbReference type="Pfam" id="PF03403">
    <property type="entry name" value="PAF-AH_p_II"/>
    <property type="match status" value="1"/>
</dbReference>
<proteinExistence type="predicted"/>
<keyword evidence="4" id="KW-0443">Lipid metabolism</keyword>
<name>A0A485LDB6_9STRA</name>
<evidence type="ECO:0000256" key="5">
    <source>
        <dbReference type="SAM" id="Phobius"/>
    </source>
</evidence>
<dbReference type="AlphaFoldDB" id="A0A485LDB6"/>
<organism evidence="8 9">
    <name type="scientific">Aphanomyces stellatus</name>
    <dbReference type="NCBI Taxonomy" id="120398"/>
    <lineage>
        <taxon>Eukaryota</taxon>
        <taxon>Sar</taxon>
        <taxon>Stramenopiles</taxon>
        <taxon>Oomycota</taxon>
        <taxon>Saprolegniomycetes</taxon>
        <taxon>Saprolegniales</taxon>
        <taxon>Verrucalvaceae</taxon>
        <taxon>Aphanomyces</taxon>
    </lineage>
</organism>
<sequence>MKRLVLVERCLLVLLLAQSVLLHAVTSQIIQGIADGVVVLAFLFHKWRVELVPAYVLFVLNAAAAAATVAPPLWLVWVQGALFLFTVTVVFLFPLPLFPTLSSAYPDVGCVTMRLHGVDCRIFYPADAPGSQAPLLPYLHHGKHLAMGLHIFIELPALFFASLRNGILNARVNAQVKAAPTEAGWPAVVFSHGMGGSLELYSSIHQYVASEGLIVVALNHSDGSAAVSRNPDDVTYSYYDRPPASALADWANEGFYYRNNQLQKRVQHVRDVVDALERLQSDSSSLLYHHINLNQVAVAGHSFGGATAISACVATIVGNDVFVTVYTRAKRDVRLKAVVGLDIWMEPLDADVVADGVAVPVCSVISHHWHKEWDSHFELLKAQSRRCDHPNSAFLAIGKTRHQNFCDMPLFSPFLNQHFKAAGPIDPTYLLHMVGQLMASFLRQQFHGDPSFDCVSTSFPELLSLKDTTYNTFL</sequence>
<protein>
    <recommendedName>
        <fullName evidence="1">1-alkyl-2-acetylglycerophosphocholine esterase</fullName>
        <ecNumber evidence="1">3.1.1.47</ecNumber>
    </recommendedName>
</protein>
<gene>
    <name evidence="8" type="primary">Aste57867_19045</name>
    <name evidence="7" type="ORF">As57867_018981</name>
    <name evidence="8" type="ORF">ASTE57867_19045</name>
</gene>
<dbReference type="OrthoDB" id="2363873at2759"/>
<feature type="signal peptide" evidence="6">
    <location>
        <begin position="1"/>
        <end position="27"/>
    </location>
</feature>
<keyword evidence="6" id="KW-0732">Signal</keyword>
<evidence type="ECO:0000313" key="9">
    <source>
        <dbReference type="Proteomes" id="UP000332933"/>
    </source>
</evidence>
<dbReference type="SUPFAM" id="SSF53474">
    <property type="entry name" value="alpha/beta-Hydrolases"/>
    <property type="match status" value="1"/>
</dbReference>
<evidence type="ECO:0000256" key="1">
    <source>
        <dbReference type="ARBA" id="ARBA00013201"/>
    </source>
</evidence>
<dbReference type="EC" id="3.1.1.47" evidence="1"/>
<keyword evidence="5" id="KW-0812">Transmembrane</keyword>
<dbReference type="InterPro" id="IPR029058">
    <property type="entry name" value="AB_hydrolase_fold"/>
</dbReference>
<keyword evidence="3" id="KW-0442">Lipid degradation</keyword>
<evidence type="ECO:0000256" key="3">
    <source>
        <dbReference type="ARBA" id="ARBA00022963"/>
    </source>
</evidence>
<evidence type="ECO:0000256" key="2">
    <source>
        <dbReference type="ARBA" id="ARBA00022801"/>
    </source>
</evidence>
<dbReference type="PANTHER" id="PTHR10272:SF0">
    <property type="entry name" value="PLATELET-ACTIVATING FACTOR ACETYLHYDROLASE"/>
    <property type="match status" value="1"/>
</dbReference>
<accession>A0A485LDB6</accession>
<feature type="chain" id="PRO_5033827332" description="1-alkyl-2-acetylglycerophosphocholine esterase" evidence="6">
    <location>
        <begin position="28"/>
        <end position="474"/>
    </location>
</feature>
<keyword evidence="5" id="KW-0472">Membrane</keyword>
<reference evidence="8 9" key="1">
    <citation type="submission" date="2019-03" db="EMBL/GenBank/DDBJ databases">
        <authorList>
            <person name="Gaulin E."/>
            <person name="Dumas B."/>
        </authorList>
    </citation>
    <scope>NUCLEOTIDE SEQUENCE [LARGE SCALE GENOMIC DNA]</scope>
    <source>
        <strain evidence="8">CBS 568.67</strain>
    </source>
</reference>
<feature type="transmembrane region" description="Helical" evidence="5">
    <location>
        <begin position="76"/>
        <end position="98"/>
    </location>
</feature>
<keyword evidence="9" id="KW-1185">Reference proteome</keyword>
<keyword evidence="2" id="KW-0378">Hydrolase</keyword>
<feature type="transmembrane region" description="Helical" evidence="5">
    <location>
        <begin position="144"/>
        <end position="163"/>
    </location>
</feature>
<dbReference type="Gene3D" id="3.40.50.1820">
    <property type="entry name" value="alpha/beta hydrolase"/>
    <property type="match status" value="1"/>
</dbReference>
<dbReference type="PANTHER" id="PTHR10272">
    <property type="entry name" value="PLATELET-ACTIVATING FACTOR ACETYLHYDROLASE"/>
    <property type="match status" value="1"/>
</dbReference>
<evidence type="ECO:0000256" key="6">
    <source>
        <dbReference type="SAM" id="SignalP"/>
    </source>
</evidence>
<evidence type="ECO:0000313" key="7">
    <source>
        <dbReference type="EMBL" id="KAF0689542.1"/>
    </source>
</evidence>
<dbReference type="EMBL" id="CAADRA010006460">
    <property type="protein sequence ID" value="VFT95770.1"/>
    <property type="molecule type" value="Genomic_DNA"/>
</dbReference>
<dbReference type="Proteomes" id="UP000332933">
    <property type="component" value="Unassembled WGS sequence"/>
</dbReference>
<reference evidence="7" key="2">
    <citation type="submission" date="2019-06" db="EMBL/GenBank/DDBJ databases">
        <title>Genomics analysis of Aphanomyces spp. identifies a new class of oomycete effector associated with host adaptation.</title>
        <authorList>
            <person name="Gaulin E."/>
        </authorList>
    </citation>
    <scope>NUCLEOTIDE SEQUENCE</scope>
    <source>
        <strain evidence="7">CBS 578.67</strain>
    </source>
</reference>